<dbReference type="EMBL" id="VRTS01000002">
    <property type="protein sequence ID" value="TXK65135.1"/>
    <property type="molecule type" value="Genomic_DNA"/>
</dbReference>
<organism evidence="2 3">
    <name type="scientific">Alkalisalibacterium limincola</name>
    <dbReference type="NCBI Taxonomy" id="2699169"/>
    <lineage>
        <taxon>Bacteria</taxon>
        <taxon>Pseudomonadati</taxon>
        <taxon>Pseudomonadota</taxon>
        <taxon>Gammaproteobacteria</taxon>
        <taxon>Lysobacterales</taxon>
        <taxon>Lysobacteraceae</taxon>
        <taxon>Alkalisalibacterium</taxon>
    </lineage>
</organism>
<evidence type="ECO:0000313" key="3">
    <source>
        <dbReference type="Proteomes" id="UP000321248"/>
    </source>
</evidence>
<keyword evidence="1" id="KW-0812">Transmembrane</keyword>
<feature type="transmembrane region" description="Helical" evidence="1">
    <location>
        <begin position="7"/>
        <end position="26"/>
    </location>
</feature>
<keyword evidence="1" id="KW-0472">Membrane</keyword>
<sequence length="114" mass="11976">MSNAQRVAVLLQLALCLLLVAWYGWLHPPAQLSAGIAVGLMLLPSAPGLVLGALGRRSAAFWCGVACLFYFSHGVMEAWTVPAVRGLALLEIALASAVVTASSWDGVRARFGRG</sequence>
<gene>
    <name evidence="2" type="ORF">FU658_05035</name>
</gene>
<feature type="transmembrane region" description="Helical" evidence="1">
    <location>
        <begin position="32"/>
        <end position="54"/>
    </location>
</feature>
<keyword evidence="1" id="KW-1133">Transmembrane helix</keyword>
<feature type="transmembrane region" description="Helical" evidence="1">
    <location>
        <begin position="61"/>
        <end position="81"/>
    </location>
</feature>
<dbReference type="RefSeq" id="WP_147891055.1">
    <property type="nucleotide sequence ID" value="NZ_VRTS01000002.1"/>
</dbReference>
<reference evidence="2 3" key="1">
    <citation type="submission" date="2019-08" db="EMBL/GenBank/DDBJ databases">
        <authorList>
            <person name="Karlyshev A.V."/>
        </authorList>
    </citation>
    <scope>NUCLEOTIDE SEQUENCE [LARGE SCALE GENOMIC DNA]</scope>
    <source>
        <strain evidence="2 3">Alg18-2.2</strain>
    </source>
</reference>
<evidence type="ECO:0000313" key="2">
    <source>
        <dbReference type="EMBL" id="TXK65135.1"/>
    </source>
</evidence>
<accession>A0A5C8L029</accession>
<dbReference type="Proteomes" id="UP000321248">
    <property type="component" value="Unassembled WGS sequence"/>
</dbReference>
<name>A0A5C8L029_9GAMM</name>
<keyword evidence="3" id="KW-1185">Reference proteome</keyword>
<comment type="caution">
    <text evidence="2">The sequence shown here is derived from an EMBL/GenBank/DDBJ whole genome shotgun (WGS) entry which is preliminary data.</text>
</comment>
<proteinExistence type="predicted"/>
<dbReference type="InterPro" id="IPR018643">
    <property type="entry name" value="DUF2069_membrane"/>
</dbReference>
<evidence type="ECO:0000256" key="1">
    <source>
        <dbReference type="SAM" id="Phobius"/>
    </source>
</evidence>
<dbReference type="AlphaFoldDB" id="A0A5C8L029"/>
<dbReference type="OrthoDB" id="5957486at2"/>
<dbReference type="Pfam" id="PF09842">
    <property type="entry name" value="DUF2069"/>
    <property type="match status" value="1"/>
</dbReference>
<protein>
    <submittedName>
        <fullName evidence="2">DUF2069 domain-containing protein</fullName>
    </submittedName>
</protein>